<keyword evidence="1" id="KW-0547">Nucleotide-binding</keyword>
<comment type="caution">
    <text evidence="1">The sequence shown here is derived from an EMBL/GenBank/DDBJ whole genome shotgun (WGS) entry which is preliminary data.</text>
</comment>
<gene>
    <name evidence="1" type="ORF">WKI47_11400</name>
</gene>
<dbReference type="EMBL" id="JBBKAR010000033">
    <property type="protein sequence ID" value="MEJ8304500.1"/>
    <property type="molecule type" value="Genomic_DNA"/>
</dbReference>
<name>A0ACC6PC18_9BACL</name>
<sequence>MERKSGLAGLFDIAGGRKGLLIAASFFSVLSSLLQIIPFIVVYKIVESLLQAAQNPAGIDGPVLVRLGFLALGALVAALAALYVGAMCSHIAAFRILYEMRVKLSEHVAKVPMGYHVRTASGELKKIIEVAVEKVESFIAHQLPDVVSAIIVPLTLLGYLFWLDWRMALILLLPIGVGMLIQARMYGSDNGQRYYREFQFAGEEMNATAVEYVRGMPAVKIFGITANSFLTFRGAVDRYRDVSLEITDLYKRSYSLFSVLMGSLFTFAAPVGVLLLSGRTGDQAFAITFILFLIVSPSLSAPLIKLMYVGSGLREVLEGYKRIESVFAEPTVAEPRQAKQPSSYDITFRDVTFSYAEPEAADYKPVLDGINLTARAGEMTALVGPSGGGKSTIANLLLRFWDVRSGEIAIGGIPIREMGTEKLMGLVSFVFQDVHLFYDTIEENIRMGNTAASREEVIHAAKIACCHEFIGKLERGYDTKIGEGGTYLSGGEAQRIAIARALLKNAPILVLDEATAYADAENEHNIQRGLAKLVQGKTVLVIAHRLSTIQGAEQILVIEKGIIKEQGTHAELRSLNGLYERMWQAHIAASGWNVGKAQHAAAGKEAVNDELVFP</sequence>
<accession>A0ACC6PC18</accession>
<reference evidence="1" key="1">
    <citation type="submission" date="2024-03" db="EMBL/GenBank/DDBJ databases">
        <title>Whole genome sequecning of epiphytes from Marcgravia umbellata leaves.</title>
        <authorList>
            <person name="Kumar G."/>
            <person name="Savka M.A."/>
        </authorList>
    </citation>
    <scope>NUCLEOTIDE SEQUENCE</scope>
    <source>
        <strain evidence="1">RIT_BL5</strain>
    </source>
</reference>
<evidence type="ECO:0000313" key="1">
    <source>
        <dbReference type="EMBL" id="MEJ8304500.1"/>
    </source>
</evidence>
<protein>
    <submittedName>
        <fullName evidence="1">ABC transporter ATP-binding protein</fullName>
    </submittedName>
</protein>
<organism evidence="1 2">
    <name type="scientific">Saccharibacillus sacchari</name>
    <dbReference type="NCBI Taxonomy" id="456493"/>
    <lineage>
        <taxon>Bacteria</taxon>
        <taxon>Bacillati</taxon>
        <taxon>Bacillota</taxon>
        <taxon>Bacilli</taxon>
        <taxon>Bacillales</taxon>
        <taxon>Paenibacillaceae</taxon>
        <taxon>Saccharibacillus</taxon>
    </lineage>
</organism>
<keyword evidence="2" id="KW-1185">Reference proteome</keyword>
<proteinExistence type="predicted"/>
<keyword evidence="1" id="KW-0067">ATP-binding</keyword>
<dbReference type="Proteomes" id="UP001380953">
    <property type="component" value="Unassembled WGS sequence"/>
</dbReference>
<evidence type="ECO:0000313" key="2">
    <source>
        <dbReference type="Proteomes" id="UP001380953"/>
    </source>
</evidence>